<dbReference type="Gene3D" id="3.10.129.10">
    <property type="entry name" value="Hotdog Thioesterase"/>
    <property type="match status" value="1"/>
</dbReference>
<dbReference type="KEGG" id="eke:EK0264_01380"/>
<evidence type="ECO:0000313" key="3">
    <source>
        <dbReference type="EMBL" id="QHC02215.1"/>
    </source>
</evidence>
<dbReference type="PANTHER" id="PTHR42856:SF1">
    <property type="entry name" value="ACYL-COENZYME A THIOESTERASE PAAI"/>
    <property type="match status" value="1"/>
</dbReference>
<protein>
    <submittedName>
        <fullName evidence="3">Hotdog fold thioesterase</fullName>
    </submittedName>
</protein>
<gene>
    <name evidence="3" type="ORF">EK0264_01380</name>
</gene>
<dbReference type="InParanoid" id="A0A7L4YSJ9"/>
<evidence type="ECO:0000313" key="4">
    <source>
        <dbReference type="Proteomes" id="UP000463857"/>
    </source>
</evidence>
<organism evidence="3 4">
    <name type="scientific">Epidermidibacterium keratini</name>
    <dbReference type="NCBI Taxonomy" id="1891644"/>
    <lineage>
        <taxon>Bacteria</taxon>
        <taxon>Bacillati</taxon>
        <taxon>Actinomycetota</taxon>
        <taxon>Actinomycetes</taxon>
        <taxon>Sporichthyales</taxon>
        <taxon>Sporichthyaceae</taxon>
        <taxon>Epidermidibacterium</taxon>
    </lineage>
</organism>
<dbReference type="SUPFAM" id="SSF54637">
    <property type="entry name" value="Thioesterase/thiol ester dehydrase-isomerase"/>
    <property type="match status" value="1"/>
</dbReference>
<dbReference type="NCBIfam" id="TIGR00369">
    <property type="entry name" value="unchar_dom_1"/>
    <property type="match status" value="1"/>
</dbReference>
<proteinExistence type="predicted"/>
<dbReference type="Pfam" id="PF03061">
    <property type="entry name" value="4HBT"/>
    <property type="match status" value="1"/>
</dbReference>
<dbReference type="CDD" id="cd03443">
    <property type="entry name" value="PaaI_thioesterase"/>
    <property type="match status" value="1"/>
</dbReference>
<keyword evidence="1" id="KW-0378">Hydrolase</keyword>
<dbReference type="Proteomes" id="UP000463857">
    <property type="component" value="Chromosome"/>
</dbReference>
<reference evidence="3 4" key="1">
    <citation type="journal article" date="2018" name="Int. J. Syst. Evol. Microbiol.">
        <title>Epidermidibacterium keratini gen. nov., sp. nov., a member of the family Sporichthyaceae, isolated from keratin epidermis.</title>
        <authorList>
            <person name="Lee D.G."/>
            <person name="Trujillo M.E."/>
            <person name="Kang S."/>
            <person name="Nam J.J."/>
            <person name="Kim Y.J."/>
        </authorList>
    </citation>
    <scope>NUCLEOTIDE SEQUENCE [LARGE SCALE GENOMIC DNA]</scope>
    <source>
        <strain evidence="3 4">EPI-7</strain>
    </source>
</reference>
<dbReference type="PANTHER" id="PTHR42856">
    <property type="entry name" value="ACYL-COENZYME A THIOESTERASE PAAI"/>
    <property type="match status" value="1"/>
</dbReference>
<dbReference type="InterPro" id="IPR029069">
    <property type="entry name" value="HotDog_dom_sf"/>
</dbReference>
<dbReference type="InterPro" id="IPR052723">
    <property type="entry name" value="Acyl-CoA_thioesterase_PaaI"/>
</dbReference>
<dbReference type="EMBL" id="CP047156">
    <property type="protein sequence ID" value="QHC02215.1"/>
    <property type="molecule type" value="Genomic_DNA"/>
</dbReference>
<evidence type="ECO:0000256" key="1">
    <source>
        <dbReference type="ARBA" id="ARBA00022801"/>
    </source>
</evidence>
<name>A0A7L4YSJ9_9ACTN</name>
<dbReference type="GO" id="GO:0016289">
    <property type="term" value="F:acyl-CoA hydrolase activity"/>
    <property type="evidence" value="ECO:0007669"/>
    <property type="project" value="UniProtKB-ARBA"/>
</dbReference>
<accession>A0A7L4YSJ9</accession>
<dbReference type="AlphaFoldDB" id="A0A7L4YSJ9"/>
<sequence length="128" mass="12761">MVAGDATAREMGAVCTAIGSGAATVQMPVGSGMTNGHGTAHGGAIFTLADIAFSYACNSGGVLNVAAAADIQYVAPAHTGDVLIATATERMRYGKGDRSGLYDVPVTRQGDGALIAIFTGRSAQIGAR</sequence>
<dbReference type="OrthoDB" id="32575at2"/>
<evidence type="ECO:0000259" key="2">
    <source>
        <dbReference type="Pfam" id="PF03061"/>
    </source>
</evidence>
<dbReference type="InterPro" id="IPR003736">
    <property type="entry name" value="PAAI_dom"/>
</dbReference>
<keyword evidence="4" id="KW-1185">Reference proteome</keyword>
<feature type="domain" description="Thioesterase" evidence="2">
    <location>
        <begin position="37"/>
        <end position="88"/>
    </location>
</feature>
<dbReference type="InterPro" id="IPR006683">
    <property type="entry name" value="Thioestr_dom"/>
</dbReference>